<dbReference type="SUPFAM" id="SSF55469">
    <property type="entry name" value="FMN-dependent nitroreductase-like"/>
    <property type="match status" value="1"/>
</dbReference>
<keyword evidence="9" id="KW-1185">Reference proteome</keyword>
<evidence type="ECO:0000256" key="3">
    <source>
        <dbReference type="ARBA" id="ARBA00022630"/>
    </source>
</evidence>
<dbReference type="InterPro" id="IPR000415">
    <property type="entry name" value="Nitroreductase-like"/>
</dbReference>
<accession>A0A3L9MFA4</accession>
<proteinExistence type="inferred from homology"/>
<keyword evidence="5" id="KW-0521">NADP</keyword>
<dbReference type="GO" id="GO:0016491">
    <property type="term" value="F:oxidoreductase activity"/>
    <property type="evidence" value="ECO:0007669"/>
    <property type="project" value="UniProtKB-KW"/>
</dbReference>
<dbReference type="InterPro" id="IPR033878">
    <property type="entry name" value="NfsB-like"/>
</dbReference>
<comment type="similarity">
    <text evidence="2">Belongs to the nitroreductase family.</text>
</comment>
<evidence type="ECO:0000259" key="7">
    <source>
        <dbReference type="Pfam" id="PF00881"/>
    </source>
</evidence>
<gene>
    <name evidence="8" type="ORF">EAH69_05550</name>
</gene>
<protein>
    <submittedName>
        <fullName evidence="8">NAD(P)H-dependent oxidoreductase</fullName>
    </submittedName>
</protein>
<comment type="caution">
    <text evidence="8">The sequence shown here is derived from an EMBL/GenBank/DDBJ whole genome shotgun (WGS) entry which is preliminary data.</text>
</comment>
<reference evidence="8 9" key="1">
    <citation type="submission" date="2018-10" db="EMBL/GenBank/DDBJ databases">
        <authorList>
            <person name="Chen X."/>
        </authorList>
    </citation>
    <scope>NUCLEOTIDE SEQUENCE [LARGE SCALE GENOMIC DNA]</scope>
    <source>
        <strain evidence="8 9">YIM 102668</strain>
    </source>
</reference>
<dbReference type="PANTHER" id="PTHR43673:SF2">
    <property type="entry name" value="NITROREDUCTASE"/>
    <property type="match status" value="1"/>
</dbReference>
<dbReference type="EMBL" id="RDOJ01000005">
    <property type="protein sequence ID" value="RLZ11505.1"/>
    <property type="molecule type" value="Genomic_DNA"/>
</dbReference>
<dbReference type="Gene3D" id="3.40.109.10">
    <property type="entry name" value="NADH Oxidase"/>
    <property type="match status" value="1"/>
</dbReference>
<evidence type="ECO:0000313" key="9">
    <source>
        <dbReference type="Proteomes" id="UP000275348"/>
    </source>
</evidence>
<organism evidence="8 9">
    <name type="scientific">Faecalibacter macacae</name>
    <dbReference type="NCBI Taxonomy" id="1859289"/>
    <lineage>
        <taxon>Bacteria</taxon>
        <taxon>Pseudomonadati</taxon>
        <taxon>Bacteroidota</taxon>
        <taxon>Flavobacteriia</taxon>
        <taxon>Flavobacteriales</taxon>
        <taxon>Weeksellaceae</taxon>
        <taxon>Faecalibacter</taxon>
    </lineage>
</organism>
<dbReference type="OrthoDB" id="9809288at2"/>
<dbReference type="RefSeq" id="WP_121934186.1">
    <property type="nucleotide sequence ID" value="NZ_RDOJ01000005.1"/>
</dbReference>
<dbReference type="CDD" id="cd02149">
    <property type="entry name" value="NfsB-like"/>
    <property type="match status" value="1"/>
</dbReference>
<dbReference type="InterPro" id="IPR029479">
    <property type="entry name" value="Nitroreductase"/>
</dbReference>
<dbReference type="AlphaFoldDB" id="A0A3L9MFA4"/>
<evidence type="ECO:0000256" key="5">
    <source>
        <dbReference type="ARBA" id="ARBA00022857"/>
    </source>
</evidence>
<dbReference type="PANTHER" id="PTHR43673">
    <property type="entry name" value="NAD(P)H NITROREDUCTASE YDGI-RELATED"/>
    <property type="match status" value="1"/>
</dbReference>
<feature type="domain" description="Nitroreductase" evidence="7">
    <location>
        <begin position="8"/>
        <end position="185"/>
    </location>
</feature>
<comment type="cofactor">
    <cofactor evidence="1">
        <name>FMN</name>
        <dbReference type="ChEBI" id="CHEBI:58210"/>
    </cofactor>
</comment>
<keyword evidence="3" id="KW-0285">Flavoprotein</keyword>
<keyword evidence="4" id="KW-0288">FMN</keyword>
<evidence type="ECO:0000256" key="4">
    <source>
        <dbReference type="ARBA" id="ARBA00022643"/>
    </source>
</evidence>
<name>A0A3L9MFA4_9FLAO</name>
<evidence type="ECO:0000313" key="8">
    <source>
        <dbReference type="EMBL" id="RLZ11505.1"/>
    </source>
</evidence>
<sequence>MSLIDTLQWRYATKKYDTTKKVDEADVQKIVEAARLAPTSSGLQQFRVLVITNQEIKEKLVDVSFGQEIVKDCSHLLVFASWDKYTEERIDSAFDFATDVRELPRGRFNSYTDKLKSIYLPQSQEENFIHTAKQAYIGMAMSIAQAAELKIDATPMEGFENDKLDEILGLKIKGLSSVLMLPIGYRDEGNDWNASLNKVRIPTEEFVLEIK</sequence>
<evidence type="ECO:0000256" key="2">
    <source>
        <dbReference type="ARBA" id="ARBA00007118"/>
    </source>
</evidence>
<keyword evidence="6" id="KW-0560">Oxidoreductase</keyword>
<evidence type="ECO:0000256" key="1">
    <source>
        <dbReference type="ARBA" id="ARBA00001917"/>
    </source>
</evidence>
<evidence type="ECO:0000256" key="6">
    <source>
        <dbReference type="ARBA" id="ARBA00023002"/>
    </source>
</evidence>
<dbReference type="Proteomes" id="UP000275348">
    <property type="component" value="Unassembled WGS sequence"/>
</dbReference>
<dbReference type="Pfam" id="PF00881">
    <property type="entry name" value="Nitroreductase"/>
    <property type="match status" value="1"/>
</dbReference>